<gene>
    <name evidence="2" type="ORF">DC60_08565</name>
</gene>
<name>A0ABR4SC04_9ACTN</name>
<evidence type="ECO:0000313" key="2">
    <source>
        <dbReference type="EMBL" id="KDR62720.1"/>
    </source>
</evidence>
<proteinExistence type="predicted"/>
<evidence type="ECO:0008006" key="4">
    <source>
        <dbReference type="Google" id="ProtNLM"/>
    </source>
</evidence>
<sequence>MPTARPSFLRLQAEARPILLGGAALPLPRPVIRLQQRLLRRLGDELMDSGALGHRLYVLEIAGPTPRVKIGRSKDFWKRIHQHLREMNRYQYGLVDAHLTELLPDRAIERAEAQAHAWMARHYQPITREEYAHADYDFAVTCANAAAGLHLTARSEGSPPPVRGAEASTSTPAHMNEGHITSD</sequence>
<feature type="region of interest" description="Disordered" evidence="1">
    <location>
        <begin position="153"/>
        <end position="183"/>
    </location>
</feature>
<protein>
    <recommendedName>
        <fullName evidence="4">GIY-YIG nuclease family protein</fullName>
    </recommendedName>
</protein>
<evidence type="ECO:0000313" key="3">
    <source>
        <dbReference type="Proteomes" id="UP000027443"/>
    </source>
</evidence>
<comment type="caution">
    <text evidence="2">The sequence shown here is derived from an EMBL/GenBank/DDBJ whole genome shotgun (WGS) entry which is preliminary data.</text>
</comment>
<dbReference type="EMBL" id="JHDU01000014">
    <property type="protein sequence ID" value="KDR62720.1"/>
    <property type="molecule type" value="Genomic_DNA"/>
</dbReference>
<evidence type="ECO:0000256" key="1">
    <source>
        <dbReference type="SAM" id="MobiDB-lite"/>
    </source>
</evidence>
<reference evidence="2 3" key="1">
    <citation type="submission" date="2014-03" db="EMBL/GenBank/DDBJ databases">
        <title>Genome Sequence of Streptomyces wadayamensis A23 strain, an endophytic actinobacteria from Citrus reticulata.</title>
        <authorList>
            <person name="de Oliveira L.G."/>
            <person name="Tormet G.D."/>
            <person name="Marcon J."/>
            <person name="Samborsky M."/>
            <person name="Araujo W.L."/>
            <person name="de Azevedo J.L."/>
        </authorList>
    </citation>
    <scope>NUCLEOTIDE SEQUENCE [LARGE SCALE GENOMIC DNA]</scope>
    <source>
        <strain evidence="2 3">A23</strain>
    </source>
</reference>
<organism evidence="2 3">
    <name type="scientific">Streptomyces wadayamensis</name>
    <dbReference type="NCBI Taxonomy" id="141454"/>
    <lineage>
        <taxon>Bacteria</taxon>
        <taxon>Bacillati</taxon>
        <taxon>Actinomycetota</taxon>
        <taxon>Actinomycetes</taxon>
        <taxon>Kitasatosporales</taxon>
        <taxon>Streptomycetaceae</taxon>
        <taxon>Streptomyces</taxon>
    </lineage>
</organism>
<dbReference type="Proteomes" id="UP000027443">
    <property type="component" value="Unassembled WGS sequence"/>
</dbReference>
<accession>A0ABR4SC04</accession>
<keyword evidence="3" id="KW-1185">Reference proteome</keyword>